<dbReference type="AlphaFoldDB" id="A0A8H2LN22"/>
<keyword evidence="4 7" id="KW-0812">Transmembrane</keyword>
<evidence type="ECO:0000256" key="6">
    <source>
        <dbReference type="ARBA" id="ARBA00023136"/>
    </source>
</evidence>
<keyword evidence="3" id="KW-1003">Cell membrane</keyword>
<evidence type="ECO:0000313" key="8">
    <source>
        <dbReference type="EMBL" id="TYB76146.1"/>
    </source>
</evidence>
<dbReference type="Gene3D" id="1.10.3430.10">
    <property type="entry name" value="Ammonium transporter AmtB like domains"/>
    <property type="match status" value="1"/>
</dbReference>
<evidence type="ECO:0000256" key="4">
    <source>
        <dbReference type="ARBA" id="ARBA00022692"/>
    </source>
</evidence>
<dbReference type="EMBL" id="VSKM01000005">
    <property type="protein sequence ID" value="TYB76146.1"/>
    <property type="molecule type" value="Genomic_DNA"/>
</dbReference>
<keyword evidence="9" id="KW-1185">Reference proteome</keyword>
<dbReference type="InterPro" id="IPR004937">
    <property type="entry name" value="Urea_transporter"/>
</dbReference>
<dbReference type="Pfam" id="PF03253">
    <property type="entry name" value="UT"/>
    <property type="match status" value="1"/>
</dbReference>
<protein>
    <submittedName>
        <fullName evidence="8">Urea transporter</fullName>
    </submittedName>
</protein>
<dbReference type="GO" id="GO:0005886">
    <property type="term" value="C:plasma membrane"/>
    <property type="evidence" value="ECO:0007669"/>
    <property type="project" value="UniProtKB-SubCell"/>
</dbReference>
<organism evidence="8 9">
    <name type="scientific">Bizionia saleffrena</name>
    <dbReference type="NCBI Taxonomy" id="291189"/>
    <lineage>
        <taxon>Bacteria</taxon>
        <taxon>Pseudomonadati</taxon>
        <taxon>Bacteroidota</taxon>
        <taxon>Flavobacteriia</taxon>
        <taxon>Flavobacteriales</taxon>
        <taxon>Flavobacteriaceae</taxon>
        <taxon>Bizionia</taxon>
    </lineage>
</organism>
<evidence type="ECO:0000256" key="1">
    <source>
        <dbReference type="ARBA" id="ARBA00004651"/>
    </source>
</evidence>
<feature type="transmembrane region" description="Helical" evidence="7">
    <location>
        <begin position="192"/>
        <end position="210"/>
    </location>
</feature>
<comment type="similarity">
    <text evidence="2">Belongs to the urea transporter family.</text>
</comment>
<evidence type="ECO:0000256" key="3">
    <source>
        <dbReference type="ARBA" id="ARBA00022475"/>
    </source>
</evidence>
<evidence type="ECO:0000256" key="5">
    <source>
        <dbReference type="ARBA" id="ARBA00022989"/>
    </source>
</evidence>
<feature type="transmembrane region" description="Helical" evidence="7">
    <location>
        <begin position="120"/>
        <end position="141"/>
    </location>
</feature>
<proteinExistence type="inferred from homology"/>
<evidence type="ECO:0000256" key="2">
    <source>
        <dbReference type="ARBA" id="ARBA00005914"/>
    </source>
</evidence>
<dbReference type="GO" id="GO:0015204">
    <property type="term" value="F:urea transmembrane transporter activity"/>
    <property type="evidence" value="ECO:0007669"/>
    <property type="project" value="InterPro"/>
</dbReference>
<feature type="transmembrane region" description="Helical" evidence="7">
    <location>
        <begin position="215"/>
        <end position="233"/>
    </location>
</feature>
<comment type="subcellular location">
    <subcellularLocation>
        <location evidence="1">Cell membrane</location>
        <topology evidence="1">Multi-pass membrane protein</topology>
    </subcellularLocation>
</comment>
<feature type="transmembrane region" description="Helical" evidence="7">
    <location>
        <begin position="239"/>
        <end position="257"/>
    </location>
</feature>
<reference evidence="8 9" key="1">
    <citation type="submission" date="2019-08" db="EMBL/GenBank/DDBJ databases">
        <title>Genomes of Antarctic Bizionia species.</title>
        <authorList>
            <person name="Bowman J.P."/>
        </authorList>
    </citation>
    <scope>NUCLEOTIDE SEQUENCE [LARGE SCALE GENOMIC DNA]</scope>
    <source>
        <strain evidence="8 9">HFD</strain>
    </source>
</reference>
<keyword evidence="5 7" id="KW-1133">Transmembrane helix</keyword>
<feature type="transmembrane region" description="Helical" evidence="7">
    <location>
        <begin position="288"/>
        <end position="310"/>
    </location>
</feature>
<dbReference type="RefSeq" id="WP_148369563.1">
    <property type="nucleotide sequence ID" value="NZ_VSKM01000005.1"/>
</dbReference>
<sequence>MVKKIKQFSVINLKGIAQIMLQENAITGLLFLLGVLYNSWLMAIGLVIATITGSVSGYLLSKKNYKALNQGLYGFNAALIGIIIVYKYGLSWESVFSIIVASVIATLIMHFAIIKNLQVFTFPFVVMGWVVVSLVNTTNFMPLVQHPTAEEDFLQEPTAEMFEDALEQVGIEYDDDRIDDDLIFSTHGFGQVMFQGSLIAGLLFLFGVYVNKPIAALYGIFASILAISVSHLLNSPESSIDTGMFSFNAVLCALAFAGTRHRDGFWVVLSTVVTVIIDDYLIKIGVPPYTFPFVATMWILLLTRKGLVIVENAFPVTKRETED</sequence>
<name>A0A8H2LN22_9FLAO</name>
<evidence type="ECO:0000313" key="9">
    <source>
        <dbReference type="Proteomes" id="UP000323324"/>
    </source>
</evidence>
<keyword evidence="6 7" id="KW-0472">Membrane</keyword>
<dbReference type="Proteomes" id="UP000323324">
    <property type="component" value="Unassembled WGS sequence"/>
</dbReference>
<feature type="transmembrane region" description="Helical" evidence="7">
    <location>
        <begin position="40"/>
        <end position="60"/>
    </location>
</feature>
<dbReference type="InterPro" id="IPR029020">
    <property type="entry name" value="Ammonium/urea_transptr"/>
</dbReference>
<evidence type="ECO:0000256" key="7">
    <source>
        <dbReference type="SAM" id="Phobius"/>
    </source>
</evidence>
<feature type="transmembrane region" description="Helical" evidence="7">
    <location>
        <begin position="72"/>
        <end position="89"/>
    </location>
</feature>
<dbReference type="PANTHER" id="PTHR10464">
    <property type="entry name" value="UREA TRANSPORTER"/>
    <property type="match status" value="1"/>
</dbReference>
<accession>A0A8H2LN22</accession>
<feature type="transmembrane region" description="Helical" evidence="7">
    <location>
        <begin position="95"/>
        <end position="113"/>
    </location>
</feature>
<comment type="caution">
    <text evidence="8">The sequence shown here is derived from an EMBL/GenBank/DDBJ whole genome shotgun (WGS) entry which is preliminary data.</text>
</comment>
<dbReference type="PANTHER" id="PTHR10464:SF4">
    <property type="entry name" value="UREA TRANSPORTER"/>
    <property type="match status" value="1"/>
</dbReference>
<gene>
    <name evidence="8" type="ORF">ES676_06745</name>
</gene>